<dbReference type="STRING" id="54.SAMN02745121_01030"/>
<keyword evidence="2" id="KW-0732">Signal</keyword>
<dbReference type="EMBL" id="FOMX01000003">
    <property type="protein sequence ID" value="SFD66714.1"/>
    <property type="molecule type" value="Genomic_DNA"/>
</dbReference>
<evidence type="ECO:0000256" key="3">
    <source>
        <dbReference type="ARBA" id="ARBA00022764"/>
    </source>
</evidence>
<dbReference type="RefSeq" id="WP_096329520.1">
    <property type="nucleotide sequence ID" value="NZ_FOMX01000003.1"/>
</dbReference>
<dbReference type="InterPro" id="IPR012480">
    <property type="entry name" value="Hepar_II_III_C"/>
</dbReference>
<dbReference type="Pfam" id="PF07940">
    <property type="entry name" value="Hepar_II_III_C"/>
    <property type="match status" value="1"/>
</dbReference>
<keyword evidence="3" id="KW-0574">Periplasm</keyword>
<feature type="domain" description="Heparinase II/III-like C-terminal" evidence="5">
    <location>
        <begin position="313"/>
        <end position="487"/>
    </location>
</feature>
<dbReference type="PANTHER" id="PTHR39210">
    <property type="entry name" value="HEPARIN-SULFATE LYASE"/>
    <property type="match status" value="1"/>
</dbReference>
<dbReference type="OrthoDB" id="9763014at2"/>
<name>A0A1I1U7N9_9BACT</name>
<organism evidence="6 7">
    <name type="scientific">Nannocystis exedens</name>
    <dbReference type="NCBI Taxonomy" id="54"/>
    <lineage>
        <taxon>Bacteria</taxon>
        <taxon>Pseudomonadati</taxon>
        <taxon>Myxococcota</taxon>
        <taxon>Polyangia</taxon>
        <taxon>Nannocystales</taxon>
        <taxon>Nannocystaceae</taxon>
        <taxon>Nannocystis</taxon>
    </lineage>
</organism>
<dbReference type="Gene3D" id="1.50.10.100">
    <property type="entry name" value="Chondroitin AC/alginate lyase"/>
    <property type="match status" value="1"/>
</dbReference>
<dbReference type="Proteomes" id="UP000199400">
    <property type="component" value="Unassembled WGS sequence"/>
</dbReference>
<evidence type="ECO:0000313" key="6">
    <source>
        <dbReference type="EMBL" id="SFD66714.1"/>
    </source>
</evidence>
<dbReference type="InterPro" id="IPR008929">
    <property type="entry name" value="Chondroitin_lyas"/>
</dbReference>
<protein>
    <submittedName>
        <fullName evidence="6">Uncharacterized conserved protein, heparinase superfamily</fullName>
    </submittedName>
</protein>
<accession>A0A1I1U7N9</accession>
<evidence type="ECO:0000256" key="4">
    <source>
        <dbReference type="ARBA" id="ARBA00023239"/>
    </source>
</evidence>
<keyword evidence="4" id="KW-0456">Lyase</keyword>
<evidence type="ECO:0000313" key="7">
    <source>
        <dbReference type="Proteomes" id="UP000199400"/>
    </source>
</evidence>
<dbReference type="PANTHER" id="PTHR39210:SF1">
    <property type="entry name" value="HEPARIN-SULFATE LYASE"/>
    <property type="match status" value="1"/>
</dbReference>
<dbReference type="SUPFAM" id="SSF48230">
    <property type="entry name" value="Chondroitin AC/alginate lyase"/>
    <property type="match status" value="1"/>
</dbReference>
<dbReference type="AlphaFoldDB" id="A0A1I1U7N9"/>
<comment type="subcellular location">
    <subcellularLocation>
        <location evidence="1">Periplasm</location>
    </subcellularLocation>
</comment>
<reference evidence="7" key="1">
    <citation type="submission" date="2016-10" db="EMBL/GenBank/DDBJ databases">
        <authorList>
            <person name="Varghese N."/>
            <person name="Submissions S."/>
        </authorList>
    </citation>
    <scope>NUCLEOTIDE SEQUENCE [LARGE SCALE GENOMIC DNA]</scope>
    <source>
        <strain evidence="7">ATCC 25963</strain>
    </source>
</reference>
<dbReference type="Gene3D" id="2.70.98.70">
    <property type="match status" value="1"/>
</dbReference>
<evidence type="ECO:0000259" key="5">
    <source>
        <dbReference type="Pfam" id="PF07940"/>
    </source>
</evidence>
<keyword evidence="7" id="KW-1185">Reference proteome</keyword>
<evidence type="ECO:0000256" key="2">
    <source>
        <dbReference type="ARBA" id="ARBA00022729"/>
    </source>
</evidence>
<sequence>MTTSRLFRHGPGTLFRTASHLPPRQIAYQLRRRLGGPARRPRATSLEGLTGLLARMPAPTPEGEPGPDGVCLLGQPPHDPLRAGWDPPVGLLYLYTLHYHGWLQRLAPEVALATIDHWIANHTEGVGWEPYPTAVRSLHWLGWLSGHIDALDGMTRRRLLASLAGQLRHLERHLEHHLDGNHLWTDLAALAAGALALDGPRAHLLAPAVARFAAVTAEQLALDGFHRERTPSYHCLLAEQLAGVVALGPERADPRAGQRLRDDLARMLAVLPAFTHPDGDVALFGDSQRGLVTPAALATRCGGSLSQGTDYNAPASGLFRRAWGPWTLLWNAGGLGMPQQVGHIHGDWLGYELSLGGERVVVDAGVGTYEVGPERTYARSTRAHNTVTVGPGDRDQHELWASHRIGGRGELVDLSFGTSELSAGVRGFRSPAVHHRRLAWDGRVLRCLDRVVPDHGEPVPATMRVHLPQTCALEVDGPRVRVCTPGGRRFAVRGPADLRWQTTAAPGWTAMASPAPRHCLALPVGPGGLEIAFEPLP</sequence>
<proteinExistence type="predicted"/>
<evidence type="ECO:0000256" key="1">
    <source>
        <dbReference type="ARBA" id="ARBA00004418"/>
    </source>
</evidence>
<dbReference type="GO" id="GO:0016829">
    <property type="term" value="F:lyase activity"/>
    <property type="evidence" value="ECO:0007669"/>
    <property type="project" value="UniProtKB-KW"/>
</dbReference>
<gene>
    <name evidence="6" type="ORF">SAMN02745121_01030</name>
</gene>
<dbReference type="GO" id="GO:0042597">
    <property type="term" value="C:periplasmic space"/>
    <property type="evidence" value="ECO:0007669"/>
    <property type="project" value="UniProtKB-SubCell"/>
</dbReference>